<accession>V4AKP4</accession>
<reference evidence="2 3" key="1">
    <citation type="journal article" date="2013" name="Nature">
        <title>Insights into bilaterian evolution from three spiralian genomes.</title>
        <authorList>
            <person name="Simakov O."/>
            <person name="Marletaz F."/>
            <person name="Cho S.J."/>
            <person name="Edsinger-Gonzales E."/>
            <person name="Havlak P."/>
            <person name="Hellsten U."/>
            <person name="Kuo D.H."/>
            <person name="Larsson T."/>
            <person name="Lv J."/>
            <person name="Arendt D."/>
            <person name="Savage R."/>
            <person name="Osoegawa K."/>
            <person name="de Jong P."/>
            <person name="Grimwood J."/>
            <person name="Chapman J.A."/>
            <person name="Shapiro H."/>
            <person name="Aerts A."/>
            <person name="Otillar R.P."/>
            <person name="Terry A.Y."/>
            <person name="Boore J.L."/>
            <person name="Grigoriev I.V."/>
            <person name="Lindberg D.R."/>
            <person name="Seaver E.C."/>
            <person name="Weisblat D.A."/>
            <person name="Putnam N.H."/>
            <person name="Rokhsar D.S."/>
        </authorList>
    </citation>
    <scope>NUCLEOTIDE SEQUENCE [LARGE SCALE GENOMIC DNA]</scope>
</reference>
<dbReference type="AlphaFoldDB" id="V4AKP4"/>
<organism evidence="2 3">
    <name type="scientific">Lottia gigantea</name>
    <name type="common">Giant owl limpet</name>
    <dbReference type="NCBI Taxonomy" id="225164"/>
    <lineage>
        <taxon>Eukaryota</taxon>
        <taxon>Metazoa</taxon>
        <taxon>Spiralia</taxon>
        <taxon>Lophotrochozoa</taxon>
        <taxon>Mollusca</taxon>
        <taxon>Gastropoda</taxon>
        <taxon>Patellogastropoda</taxon>
        <taxon>Lottioidea</taxon>
        <taxon>Lottiidae</taxon>
        <taxon>Lottia</taxon>
    </lineage>
</organism>
<dbReference type="HOGENOM" id="CLU_1919412_0_0_1"/>
<gene>
    <name evidence="2" type="ORF">LOTGIDRAFT_229900</name>
</gene>
<feature type="signal peptide" evidence="1">
    <location>
        <begin position="1"/>
        <end position="21"/>
    </location>
</feature>
<dbReference type="GeneID" id="20248139"/>
<dbReference type="KEGG" id="lgi:LOTGIDRAFT_229900"/>
<dbReference type="RefSeq" id="XP_009044288.1">
    <property type="nucleotide sequence ID" value="XM_009046040.1"/>
</dbReference>
<evidence type="ECO:0000256" key="1">
    <source>
        <dbReference type="SAM" id="SignalP"/>
    </source>
</evidence>
<feature type="chain" id="PRO_5004716142" description="VWFC domain-containing protein" evidence="1">
    <location>
        <begin position="22"/>
        <end position="132"/>
    </location>
</feature>
<dbReference type="Proteomes" id="UP000030746">
    <property type="component" value="Unassembled WGS sequence"/>
</dbReference>
<keyword evidence="1" id="KW-0732">Signal</keyword>
<name>V4AKP4_LOTGI</name>
<dbReference type="CTD" id="20248139"/>
<protein>
    <recommendedName>
        <fullName evidence="4">VWFC domain-containing protein</fullName>
    </recommendedName>
</protein>
<dbReference type="OMA" id="CRSTENC"/>
<keyword evidence="3" id="KW-1185">Reference proteome</keyword>
<proteinExistence type="predicted"/>
<evidence type="ECO:0000313" key="3">
    <source>
        <dbReference type="Proteomes" id="UP000030746"/>
    </source>
</evidence>
<dbReference type="EMBL" id="KB199651">
    <property type="protein sequence ID" value="ESP04779.1"/>
    <property type="molecule type" value="Genomic_DNA"/>
</dbReference>
<evidence type="ECO:0008006" key="4">
    <source>
        <dbReference type="Google" id="ProtNLM"/>
    </source>
</evidence>
<evidence type="ECO:0000313" key="2">
    <source>
        <dbReference type="EMBL" id="ESP04779.1"/>
    </source>
</evidence>
<sequence length="132" mass="14879">MTFIVTLCLTVLVCALRNVAADCMDRDFDALYMRPEGEQWQQRCDTCQCKSGKIECSGGPKCDIPYDSLLRHSCLEWTDDSCCCKRKGCKANGKQYDVNEWMPMDPSGCQVCQCQEGFRGECKAFLNCMPVA</sequence>